<dbReference type="Gene3D" id="1.10.1040.50">
    <property type="match status" value="1"/>
</dbReference>
<dbReference type="Pfam" id="PF00725">
    <property type="entry name" value="3HCDH"/>
    <property type="match status" value="1"/>
</dbReference>
<evidence type="ECO:0000256" key="6">
    <source>
        <dbReference type="ARBA" id="ARBA00023098"/>
    </source>
</evidence>
<dbReference type="AlphaFoldDB" id="A0A1J1DYD5"/>
<dbReference type="Gene3D" id="3.90.226.10">
    <property type="entry name" value="2-enoyl-CoA Hydratase, Chain A, domain 1"/>
    <property type="match status" value="1"/>
</dbReference>
<evidence type="ECO:0000256" key="4">
    <source>
        <dbReference type="ARBA" id="ARBA00023002"/>
    </source>
</evidence>
<dbReference type="Proteomes" id="UP000243197">
    <property type="component" value="Chromosome"/>
</dbReference>
<keyword evidence="5" id="KW-0520">NAD</keyword>
<comment type="pathway">
    <text evidence="1">Lipid metabolism; fatty acid beta-oxidation.</text>
</comment>
<dbReference type="InterPro" id="IPR001753">
    <property type="entry name" value="Enoyl-CoA_hydra/iso"/>
</dbReference>
<dbReference type="SUPFAM" id="SSF48179">
    <property type="entry name" value="6-phosphogluconate dehydrogenase C-terminal domain-like"/>
    <property type="match status" value="2"/>
</dbReference>
<dbReference type="EMBL" id="AP014564">
    <property type="protein sequence ID" value="BAV94873.1"/>
    <property type="molecule type" value="Genomic_DNA"/>
</dbReference>
<dbReference type="Pfam" id="PF02737">
    <property type="entry name" value="3HCDH_N"/>
    <property type="match status" value="1"/>
</dbReference>
<evidence type="ECO:0000256" key="3">
    <source>
        <dbReference type="ARBA" id="ARBA00022963"/>
    </source>
</evidence>
<dbReference type="RefSeq" id="WP_096686212.1">
    <property type="nucleotide sequence ID" value="NZ_AP014564.1"/>
</dbReference>
<dbReference type="PANTHER" id="PTHR48075">
    <property type="entry name" value="3-HYDROXYACYL-COA DEHYDROGENASE FAMILY PROTEIN"/>
    <property type="match status" value="1"/>
</dbReference>
<dbReference type="Gene3D" id="3.40.50.720">
    <property type="entry name" value="NAD(P)-binding Rossmann-like Domain"/>
    <property type="match status" value="1"/>
</dbReference>
<keyword evidence="6" id="KW-0443">Lipid metabolism</keyword>
<proteinExistence type="predicted"/>
<dbReference type="PANTHER" id="PTHR48075:SF7">
    <property type="entry name" value="3-HYDROXYACYL-COA DEHYDROGENASE-RELATED"/>
    <property type="match status" value="1"/>
</dbReference>
<accession>A0A1J1DYD5</accession>
<organism evidence="10 11">
    <name type="scientific">Ichthyobacterium seriolicida</name>
    <dbReference type="NCBI Taxonomy" id="242600"/>
    <lineage>
        <taxon>Bacteria</taxon>
        <taxon>Pseudomonadati</taxon>
        <taxon>Bacteroidota</taxon>
        <taxon>Flavobacteriia</taxon>
        <taxon>Flavobacteriales</taxon>
        <taxon>Ichthyobacteriaceae</taxon>
        <taxon>Ichthyobacterium</taxon>
    </lineage>
</organism>
<reference evidence="10 11" key="1">
    <citation type="submission" date="2014-03" db="EMBL/GenBank/DDBJ databases">
        <title>complete genome sequence of Flavobacteriaceae bacterium JBKA-6.</title>
        <authorList>
            <person name="Takano T."/>
            <person name="Nakamura Y."/>
            <person name="Takuma S."/>
            <person name="Yasuike M."/>
            <person name="Matsuyama T."/>
            <person name="Sakai T."/>
            <person name="Fujiwara A."/>
            <person name="Kimoto K."/>
            <person name="Fukuda Y."/>
            <person name="Kondo H."/>
            <person name="Hirono I."/>
            <person name="Nakayasu C."/>
        </authorList>
    </citation>
    <scope>NUCLEOTIDE SEQUENCE [LARGE SCALE GENOMIC DNA]</scope>
    <source>
        <strain evidence="10 11">JBKA-6</strain>
    </source>
</reference>
<protein>
    <submittedName>
        <fullName evidence="10">3-hydroxyacyl-CoA dehydrogenase oxidoreductase</fullName>
    </submittedName>
</protein>
<comment type="catalytic activity">
    <reaction evidence="7">
        <text>a (3S)-3-hydroxyacyl-CoA + NAD(+) = a 3-oxoacyl-CoA + NADH + H(+)</text>
        <dbReference type="Rhea" id="RHEA:22432"/>
        <dbReference type="ChEBI" id="CHEBI:15378"/>
        <dbReference type="ChEBI" id="CHEBI:57318"/>
        <dbReference type="ChEBI" id="CHEBI:57540"/>
        <dbReference type="ChEBI" id="CHEBI:57945"/>
        <dbReference type="ChEBI" id="CHEBI:90726"/>
        <dbReference type="EC" id="1.1.1.35"/>
    </reaction>
</comment>
<keyword evidence="3" id="KW-0442">Lipid degradation</keyword>
<dbReference type="SUPFAM" id="SSF51735">
    <property type="entry name" value="NAD(P)-binding Rossmann-fold domains"/>
    <property type="match status" value="1"/>
</dbReference>
<dbReference type="OrthoDB" id="9771883at2"/>
<evidence type="ECO:0000259" key="8">
    <source>
        <dbReference type="Pfam" id="PF00725"/>
    </source>
</evidence>
<gene>
    <name evidence="10" type="ORF">JBKA6_0860</name>
</gene>
<keyword evidence="2" id="KW-0276">Fatty acid metabolism</keyword>
<evidence type="ECO:0000259" key="9">
    <source>
        <dbReference type="Pfam" id="PF02737"/>
    </source>
</evidence>
<dbReference type="SUPFAM" id="SSF52096">
    <property type="entry name" value="ClpP/crotonase"/>
    <property type="match status" value="1"/>
</dbReference>
<dbReference type="InterPro" id="IPR006176">
    <property type="entry name" value="3-OHacyl-CoA_DH_NAD-bd"/>
</dbReference>
<evidence type="ECO:0000256" key="7">
    <source>
        <dbReference type="ARBA" id="ARBA00049556"/>
    </source>
</evidence>
<keyword evidence="4" id="KW-0560">Oxidoreductase</keyword>
<dbReference type="InterPro" id="IPR036291">
    <property type="entry name" value="NAD(P)-bd_dom_sf"/>
</dbReference>
<dbReference type="InterPro" id="IPR008927">
    <property type="entry name" value="6-PGluconate_DH-like_C_sf"/>
</dbReference>
<name>A0A1J1DYD5_9FLAO</name>
<sequence>MSLYNKDINKVAVIGSGVMGGQIAAHFANSGIKTVLLDIQSKGGKNKLVEDSVKKMLKAKPAPFAHPSFKDRLILGNLEDDLNLLCDCDLVIEAVVENLEIKQNLYKNVQKFLSKDAILASNTSSISIEKLTAALDDDIKKRFCNIHFFNPPRYMYLVELIKGKDTREDVLEKLEGFITQRLGKGVVYAKDTTGFIGNRIGIMALALVDHYRRKYNFSIELVDELTGSLIGRPKTATYRLADLVGIDIFSNVLNIFKSNLSGDPWSEIFESPKWMNQLIENKSLGNKTGQGIYKKKGKDIFVYDEDKDEYRPKIKEKLVSKDIKKILGRGFSERIEQIRNSDSKELQFVWDILRDLYHYCACRLGEISFCARDIDFTLRWGFGWKEGPFESWQKGDFAKVVKMIDEDIKQGKSFTDEPLPQWVFEIDEVHNERGSYSVDKKDYLSRSSHLVYKRQTLPLVFGEKRKTKTVVLDTESLCAFDTGDGVIAVSFKTKMNTLSYQLIQDLFELLELVEEKYKALIFWQENPPFCAGANIFEILMATKLGMIYKKAGFLAKTKKLAMETFMKNMPKIDDNLPPIIEVIDQLQRLFMKIRYSSFPTISATQGLVLGGGCELMLHCNSSVVALESYIGLVEVGVGLLPAGGGTKEMILRASQQAVNEKDLFDRSAKFFEQIAMGKVATSAYEAREMGYVRPSDKIVMNANELLHVARAEAMALYESDFHVPDAGRIKTINKSGRATIMSQVVNMKEGEFISQHDYLIADYISRIFSADDVQGSFITEKYLLSLENKYFCKLLETGKSQDRIENMLRFGKPLRN</sequence>
<dbReference type="GO" id="GO:0003857">
    <property type="term" value="F:(3S)-3-hydroxyacyl-CoA dehydrogenase (NAD+) activity"/>
    <property type="evidence" value="ECO:0007669"/>
    <property type="project" value="UniProtKB-EC"/>
</dbReference>
<feature type="domain" description="3-hydroxyacyl-CoA dehydrogenase NAD binding" evidence="9">
    <location>
        <begin position="10"/>
        <end position="192"/>
    </location>
</feature>
<dbReference type="KEGG" id="ise:JBKA6_0860"/>
<evidence type="ECO:0000313" key="10">
    <source>
        <dbReference type="EMBL" id="BAV94873.1"/>
    </source>
</evidence>
<evidence type="ECO:0000256" key="1">
    <source>
        <dbReference type="ARBA" id="ARBA00005005"/>
    </source>
</evidence>
<keyword evidence="11" id="KW-1185">Reference proteome</keyword>
<evidence type="ECO:0000256" key="2">
    <source>
        <dbReference type="ARBA" id="ARBA00022832"/>
    </source>
</evidence>
<dbReference type="GO" id="GO:0070403">
    <property type="term" value="F:NAD+ binding"/>
    <property type="evidence" value="ECO:0007669"/>
    <property type="project" value="InterPro"/>
</dbReference>
<evidence type="ECO:0000313" key="11">
    <source>
        <dbReference type="Proteomes" id="UP000243197"/>
    </source>
</evidence>
<dbReference type="UniPathway" id="UPA00659"/>
<dbReference type="InterPro" id="IPR006108">
    <property type="entry name" value="3HC_DH_C"/>
</dbReference>
<feature type="domain" description="3-hydroxyacyl-CoA dehydrogenase C-terminal" evidence="8">
    <location>
        <begin position="194"/>
        <end position="294"/>
    </location>
</feature>
<dbReference type="CDD" id="cd06558">
    <property type="entry name" value="crotonase-like"/>
    <property type="match status" value="1"/>
</dbReference>
<dbReference type="InterPro" id="IPR029045">
    <property type="entry name" value="ClpP/crotonase-like_dom_sf"/>
</dbReference>
<dbReference type="GO" id="GO:0006635">
    <property type="term" value="P:fatty acid beta-oxidation"/>
    <property type="evidence" value="ECO:0007669"/>
    <property type="project" value="UniProtKB-UniPathway"/>
</dbReference>
<dbReference type="Pfam" id="PF00378">
    <property type="entry name" value="ECH_1"/>
    <property type="match status" value="1"/>
</dbReference>
<evidence type="ECO:0000256" key="5">
    <source>
        <dbReference type="ARBA" id="ARBA00023027"/>
    </source>
</evidence>